<accession>A0A498IA77</accession>
<dbReference type="PANTHER" id="PTHR16950:SF16">
    <property type="entry name" value="ZINC TRANSPORTER ZIP13"/>
    <property type="match status" value="1"/>
</dbReference>
<feature type="transmembrane region" description="Helical" evidence="6">
    <location>
        <begin position="721"/>
        <end position="740"/>
    </location>
</feature>
<dbReference type="STRING" id="3750.A0A498IA77"/>
<evidence type="ECO:0000256" key="6">
    <source>
        <dbReference type="SAM" id="Phobius"/>
    </source>
</evidence>
<keyword evidence="3 6" id="KW-1133">Transmembrane helix</keyword>
<dbReference type="GO" id="GO:0005385">
    <property type="term" value="F:zinc ion transmembrane transporter activity"/>
    <property type="evidence" value="ECO:0007669"/>
    <property type="project" value="TreeGrafter"/>
</dbReference>
<dbReference type="PANTHER" id="PTHR16950">
    <property type="entry name" value="ZINC TRANSPORTER SLC39A7 HISTIDINE-RICH MEMBRANE PROTEIN KE4"/>
    <property type="match status" value="1"/>
</dbReference>
<comment type="caution">
    <text evidence="7">The sequence shown here is derived from an EMBL/GenBank/DDBJ whole genome shotgun (WGS) entry which is preliminary data.</text>
</comment>
<feature type="transmembrane region" description="Helical" evidence="6">
    <location>
        <begin position="659"/>
        <end position="679"/>
    </location>
</feature>
<evidence type="ECO:0000256" key="4">
    <source>
        <dbReference type="ARBA" id="ARBA00023136"/>
    </source>
</evidence>
<evidence type="ECO:0000313" key="8">
    <source>
        <dbReference type="Proteomes" id="UP000290289"/>
    </source>
</evidence>
<dbReference type="Pfam" id="PF02535">
    <property type="entry name" value="Zip"/>
    <property type="match status" value="1"/>
</dbReference>
<feature type="compositionally biased region" description="Basic residues" evidence="5">
    <location>
        <begin position="481"/>
        <end position="493"/>
    </location>
</feature>
<feature type="compositionally biased region" description="Basic and acidic residues" evidence="5">
    <location>
        <begin position="420"/>
        <end position="438"/>
    </location>
</feature>
<dbReference type="GO" id="GO:0006882">
    <property type="term" value="P:intracellular zinc ion homeostasis"/>
    <property type="evidence" value="ECO:0007669"/>
    <property type="project" value="TreeGrafter"/>
</dbReference>
<dbReference type="AlphaFoldDB" id="A0A498IA77"/>
<reference evidence="7 8" key="1">
    <citation type="submission" date="2018-10" db="EMBL/GenBank/DDBJ databases">
        <title>A high-quality apple genome assembly.</title>
        <authorList>
            <person name="Hu J."/>
        </authorList>
    </citation>
    <scope>NUCLEOTIDE SEQUENCE [LARGE SCALE GENOMIC DNA]</scope>
    <source>
        <strain evidence="8">cv. HFTH1</strain>
        <tissue evidence="7">Young leaf</tissue>
    </source>
</reference>
<evidence type="ECO:0000313" key="7">
    <source>
        <dbReference type="EMBL" id="RXH79122.1"/>
    </source>
</evidence>
<keyword evidence="2 6" id="KW-0812">Transmembrane</keyword>
<evidence type="ECO:0000256" key="1">
    <source>
        <dbReference type="ARBA" id="ARBA00004141"/>
    </source>
</evidence>
<feature type="region of interest" description="Disordered" evidence="5">
    <location>
        <begin position="476"/>
        <end position="530"/>
    </location>
</feature>
<feature type="compositionally biased region" description="Basic and acidic residues" evidence="5">
    <location>
        <begin position="494"/>
        <end position="523"/>
    </location>
</feature>
<gene>
    <name evidence="7" type="ORF">DVH24_040269</name>
</gene>
<feature type="region of interest" description="Disordered" evidence="5">
    <location>
        <begin position="418"/>
        <end position="438"/>
    </location>
</feature>
<evidence type="ECO:0008006" key="9">
    <source>
        <dbReference type="Google" id="ProtNLM"/>
    </source>
</evidence>
<proteinExistence type="predicted"/>
<dbReference type="InterPro" id="IPR003689">
    <property type="entry name" value="ZIP"/>
</dbReference>
<dbReference type="Proteomes" id="UP000290289">
    <property type="component" value="Chromosome 13"/>
</dbReference>
<organism evidence="7 8">
    <name type="scientific">Malus domestica</name>
    <name type="common">Apple</name>
    <name type="synonym">Pyrus malus</name>
    <dbReference type="NCBI Taxonomy" id="3750"/>
    <lineage>
        <taxon>Eukaryota</taxon>
        <taxon>Viridiplantae</taxon>
        <taxon>Streptophyta</taxon>
        <taxon>Embryophyta</taxon>
        <taxon>Tracheophyta</taxon>
        <taxon>Spermatophyta</taxon>
        <taxon>Magnoliopsida</taxon>
        <taxon>eudicotyledons</taxon>
        <taxon>Gunneridae</taxon>
        <taxon>Pentapetalae</taxon>
        <taxon>rosids</taxon>
        <taxon>fabids</taxon>
        <taxon>Rosales</taxon>
        <taxon>Rosaceae</taxon>
        <taxon>Amygdaloideae</taxon>
        <taxon>Maleae</taxon>
        <taxon>Malus</taxon>
    </lineage>
</organism>
<dbReference type="EMBL" id="RDQH01000339">
    <property type="protein sequence ID" value="RXH79122.1"/>
    <property type="molecule type" value="Genomic_DNA"/>
</dbReference>
<protein>
    <recommendedName>
        <fullName evidence="9">IAA-alanine resistance protein 1</fullName>
    </recommendedName>
</protein>
<dbReference type="Gene3D" id="1.10.472.10">
    <property type="entry name" value="Cyclin-like"/>
    <property type="match status" value="1"/>
</dbReference>
<keyword evidence="8" id="KW-1185">Reference proteome</keyword>
<feature type="region of interest" description="Disordered" evidence="5">
    <location>
        <begin position="277"/>
        <end position="309"/>
    </location>
</feature>
<feature type="transmembrane region" description="Helical" evidence="6">
    <location>
        <begin position="691"/>
        <end position="709"/>
    </location>
</feature>
<name>A0A498IA77_MALDO</name>
<dbReference type="GO" id="GO:0016020">
    <property type="term" value="C:membrane"/>
    <property type="evidence" value="ECO:0007669"/>
    <property type="project" value="UniProtKB-SubCell"/>
</dbReference>
<evidence type="ECO:0000256" key="2">
    <source>
        <dbReference type="ARBA" id="ARBA00022692"/>
    </source>
</evidence>
<comment type="subcellular location">
    <subcellularLocation>
        <location evidence="1">Membrane</location>
        <topology evidence="1">Multi-pass membrane protein</topology>
    </subcellularLocation>
</comment>
<sequence length="741" mass="80772">MQSEFAAAALPLRARLLHLLIESAQQLQVAPIVKYTALSLFAHRFYPRCLSRLEERANDVANWLLYPLRESNLQLFALVSLWISTKIHTSPHLSVKIFKSLGDSIIKEQHYTVRDYLEASAESCLCSSSKEVNFEIGMNNIAFVHFEELLLQFKGVAKVGELVNFEAGMDIMDLLYEKEETSMLYTNPRSLAASVASYIITVPKQMLEFPVLPWVKFVTGCDEEFILDTVTGILKHKMALCKKGFVLFAVALVVGHCSDLSFVSGFSASAAHEPHTHHHGCSHAHHHDHGHGHSSGHSHSHGHGHQEERLLATSKLPEELAEEEDMKLYGFEFHQHVHGHDHEHFGAPQLSVLGLWIHSLGCSLLVSMASLICLIILPVIFVQGKPSKAVVDSLALFGAGAMLGDAFLHQLPHAFGGGHSDSHDHHEGHSHSHLHEHSHSHSLDDLSVGLSILAGIVLFLLVEKTVRYVEENSGGTNAWSHGHHHHHHHKNSKKLKDDNDSHDKLQSESSNGKDGRKLKKSSDGEVTADGLNDSLIENTQQDSHIRKASSLVGFLRNTRTGGSDDKQHVHAANDSTPEAKSAKGETTRSPSNLVFGYLNLFSDGVHNFTDGMALGSAFLLHGSVGGWSRTLFLLAHEIPQEVGDFGILVRSGFSVSKALFFNFLSALVALLGTAVALILGQKAGQSSLIEGFTAGGFIYIAVAGVLAEMNNNGGSSLKSTALQLTALILGIGVALCISLFE</sequence>
<feature type="compositionally biased region" description="Basic residues" evidence="5">
    <location>
        <begin position="277"/>
        <end position="303"/>
    </location>
</feature>
<keyword evidence="4 6" id="KW-0472">Membrane</keyword>
<evidence type="ECO:0000256" key="3">
    <source>
        <dbReference type="ARBA" id="ARBA00022989"/>
    </source>
</evidence>
<evidence type="ECO:0000256" key="5">
    <source>
        <dbReference type="SAM" id="MobiDB-lite"/>
    </source>
</evidence>
<feature type="region of interest" description="Disordered" evidence="5">
    <location>
        <begin position="556"/>
        <end position="588"/>
    </location>
</feature>